<keyword evidence="6" id="KW-0285">Flavoprotein</keyword>
<evidence type="ECO:0000256" key="1">
    <source>
        <dbReference type="ARBA" id="ARBA00001974"/>
    </source>
</evidence>
<dbReference type="Pfam" id="PF13434">
    <property type="entry name" value="Lys_Orn_oxgnase"/>
    <property type="match status" value="1"/>
</dbReference>
<evidence type="ECO:0000256" key="10">
    <source>
        <dbReference type="ARBA" id="ARBA00029939"/>
    </source>
</evidence>
<evidence type="ECO:0000256" key="3">
    <source>
        <dbReference type="ARBA" id="ARBA00007588"/>
    </source>
</evidence>
<dbReference type="GO" id="GO:0004497">
    <property type="term" value="F:monooxygenase activity"/>
    <property type="evidence" value="ECO:0007669"/>
    <property type="project" value="UniProtKB-KW"/>
</dbReference>
<evidence type="ECO:0000313" key="16">
    <source>
        <dbReference type="Proteomes" id="UP001418796"/>
    </source>
</evidence>
<evidence type="ECO:0000256" key="7">
    <source>
        <dbReference type="ARBA" id="ARBA00022827"/>
    </source>
</evidence>
<comment type="cofactor">
    <cofactor evidence="1">
        <name>FAD</name>
        <dbReference type="ChEBI" id="CHEBI:57692"/>
    </cofactor>
</comment>
<gene>
    <name evidence="15" type="ORF">MKY91_06290</name>
</gene>
<evidence type="ECO:0000256" key="12">
    <source>
        <dbReference type="ARBA" id="ARBA00032493"/>
    </source>
</evidence>
<evidence type="ECO:0000256" key="8">
    <source>
        <dbReference type="ARBA" id="ARBA00022857"/>
    </source>
</evidence>
<keyword evidence="9" id="KW-0560">Oxidoreductase</keyword>
<dbReference type="PANTHER" id="PTHR42802:SF1">
    <property type="entry name" value="L-ORNITHINE N(5)-MONOOXYGENASE"/>
    <property type="match status" value="1"/>
</dbReference>
<dbReference type="RefSeq" id="WP_343132076.1">
    <property type="nucleotide sequence ID" value="NZ_JBCITK010000001.1"/>
</dbReference>
<protein>
    <recommendedName>
        <fullName evidence="5">L-lysine N6-monooxygenase MbtG</fullName>
        <ecNumber evidence="4">1.14.13.59</ecNumber>
    </recommendedName>
    <alternativeName>
        <fullName evidence="13">Lysine 6-N-hydroxylase</fullName>
    </alternativeName>
    <alternativeName>
        <fullName evidence="12">Lysine N6-hydroxylase</fullName>
    </alternativeName>
    <alternativeName>
        <fullName evidence="10">Lysine-N-oxygenase</fullName>
    </alternativeName>
    <alternativeName>
        <fullName evidence="11">Mycobactin synthase protein G</fullName>
    </alternativeName>
</protein>
<comment type="pathway">
    <text evidence="2">Siderophore biosynthesis.</text>
</comment>
<evidence type="ECO:0000313" key="15">
    <source>
        <dbReference type="EMBL" id="MEN0642769.1"/>
    </source>
</evidence>
<dbReference type="PANTHER" id="PTHR42802">
    <property type="entry name" value="MONOOXYGENASE"/>
    <property type="match status" value="1"/>
</dbReference>
<evidence type="ECO:0000256" key="14">
    <source>
        <dbReference type="ARBA" id="ARBA00048407"/>
    </source>
</evidence>
<sequence length="429" mass="49455">MKEHVDVLGVGIGPFNLGLAALLEEGTELNCLFLEKHTSMHWHPGMLLDMTDLQVPFLADLVTFANPKSEYTFLNYLHEQERLYAFYFFNRFDIPRKEYNAYLQWVASKLTNCQFATNVTDVTYDLKNEYYLVSCENLQTNETYMLSAGHVVMGTGSKPLVPASIKESLTEDFVHSSQYIQNSEDLKAAGSITIVGSGQSAAEIFYDLLHDQERFGYSLSWFTRSAGFFQMEEGKLGIEMFSPEYVEYFHELPFSQRKEALPLLGSIRNGIQVKTLKNIYDLLYHRSIESPHRPAHIQAMCELNEIKRLDSKSYDLTFHQWQKDSNVSHHSEKIILATGYKPAIPEWIEQMRNEFEWESEKEFKVELDGRLVFKEPRKAQIFALSNVVHAHGTGATNLQLAVQRNQRIVNYVTGEETYPISRGNTFQQF</sequence>
<keyword evidence="16" id="KW-1185">Reference proteome</keyword>
<proteinExistence type="inferred from homology"/>
<dbReference type="InterPro" id="IPR025700">
    <property type="entry name" value="Lys/Orn_oxygenase"/>
</dbReference>
<dbReference type="Gene3D" id="3.50.50.60">
    <property type="entry name" value="FAD/NAD(P)-binding domain"/>
    <property type="match status" value="1"/>
</dbReference>
<dbReference type="SUPFAM" id="SSF51905">
    <property type="entry name" value="FAD/NAD(P)-binding domain"/>
    <property type="match status" value="1"/>
</dbReference>
<reference evidence="15 16" key="1">
    <citation type="submission" date="2024-03" db="EMBL/GenBank/DDBJ databases">
        <title>Bacilli Hybrid Assemblies.</title>
        <authorList>
            <person name="Kovac J."/>
        </authorList>
    </citation>
    <scope>NUCLEOTIDE SEQUENCE [LARGE SCALE GENOMIC DNA]</scope>
    <source>
        <strain evidence="15 16">FSL R7-0666</strain>
    </source>
</reference>
<dbReference type="EC" id="1.14.13.59" evidence="4"/>
<evidence type="ECO:0000256" key="11">
    <source>
        <dbReference type="ARBA" id="ARBA00031158"/>
    </source>
</evidence>
<evidence type="ECO:0000256" key="5">
    <source>
        <dbReference type="ARBA" id="ARBA00016406"/>
    </source>
</evidence>
<organism evidence="15 16">
    <name type="scientific">Alkalicoccobacillus gibsonii</name>
    <dbReference type="NCBI Taxonomy" id="79881"/>
    <lineage>
        <taxon>Bacteria</taxon>
        <taxon>Bacillati</taxon>
        <taxon>Bacillota</taxon>
        <taxon>Bacilli</taxon>
        <taxon>Bacillales</taxon>
        <taxon>Bacillaceae</taxon>
        <taxon>Alkalicoccobacillus</taxon>
    </lineage>
</organism>
<keyword evidence="7" id="KW-0274">FAD</keyword>
<dbReference type="Proteomes" id="UP001418796">
    <property type="component" value="Unassembled WGS sequence"/>
</dbReference>
<comment type="catalytic activity">
    <reaction evidence="14">
        <text>L-lysine + NADPH + O2 = N(6)-hydroxy-L-lysine + NADP(+) + H2O</text>
        <dbReference type="Rhea" id="RHEA:23228"/>
        <dbReference type="ChEBI" id="CHEBI:15377"/>
        <dbReference type="ChEBI" id="CHEBI:15379"/>
        <dbReference type="ChEBI" id="CHEBI:32551"/>
        <dbReference type="ChEBI" id="CHEBI:57783"/>
        <dbReference type="ChEBI" id="CHEBI:57820"/>
        <dbReference type="ChEBI" id="CHEBI:58349"/>
        <dbReference type="EC" id="1.14.13.59"/>
    </reaction>
</comment>
<keyword evidence="8" id="KW-0521">NADP</keyword>
<evidence type="ECO:0000256" key="4">
    <source>
        <dbReference type="ARBA" id="ARBA00013076"/>
    </source>
</evidence>
<dbReference type="InterPro" id="IPR036188">
    <property type="entry name" value="FAD/NAD-bd_sf"/>
</dbReference>
<comment type="caution">
    <text evidence="15">The sequence shown here is derived from an EMBL/GenBank/DDBJ whole genome shotgun (WGS) entry which is preliminary data.</text>
</comment>
<accession>A0ABU9VFU1</accession>
<evidence type="ECO:0000256" key="2">
    <source>
        <dbReference type="ARBA" id="ARBA00004924"/>
    </source>
</evidence>
<dbReference type="EMBL" id="JBCITK010000001">
    <property type="protein sequence ID" value="MEN0642769.1"/>
    <property type="molecule type" value="Genomic_DNA"/>
</dbReference>
<evidence type="ECO:0000256" key="6">
    <source>
        <dbReference type="ARBA" id="ARBA00022630"/>
    </source>
</evidence>
<comment type="similarity">
    <text evidence="3">Belongs to the lysine N(6)-hydroxylase/L-ornithine N(5)-oxygenase family.</text>
</comment>
<name>A0ABU9VFU1_9BACI</name>
<evidence type="ECO:0000256" key="13">
    <source>
        <dbReference type="ARBA" id="ARBA00032738"/>
    </source>
</evidence>
<keyword evidence="15" id="KW-0503">Monooxygenase</keyword>
<evidence type="ECO:0000256" key="9">
    <source>
        <dbReference type="ARBA" id="ARBA00023002"/>
    </source>
</evidence>